<keyword evidence="2" id="KW-1133">Transmembrane helix</keyword>
<comment type="caution">
    <text evidence="3">The sequence shown here is derived from an EMBL/GenBank/DDBJ whole genome shotgun (WGS) entry which is preliminary data.</text>
</comment>
<sequence length="375" mass="37792">MFRTKQSRTEAAVDQARAAAIDVSNAAGERFDALKGTAADQASDAAAVAKEKLIEARVAATPVIQDATETPKERLADLAYQAREVAGEALHEAADRAKPKVEAAQASFVETVLPKVGAALATASAAIAAGSHQAMEAAGPHLEHAREAAYVAGDRSKDAYAVLTGEAVAKRRRSRAKWLIGIGLAAAAVAAVAAFRKQQQKADDPWATPLETSPGAAGTSGYGSTGSTLKDKAAVQVEAAKEAVTDAAAKAKEKGAELADAAKDKAGDLAAKGQSAIADAKDHSGEAVDEAKDTAADAKDVAVDAAGDAKDAAIGVKDEVTDELDGQVTAVDATPDSDAITSDAVEGGTINGASTKSSPRGSAKARLADEGDSPS</sequence>
<accession>A0A543H9S2</accession>
<feature type="transmembrane region" description="Helical" evidence="2">
    <location>
        <begin position="178"/>
        <end position="195"/>
    </location>
</feature>
<evidence type="ECO:0000256" key="1">
    <source>
        <dbReference type="SAM" id="MobiDB-lite"/>
    </source>
</evidence>
<reference evidence="3 4" key="1">
    <citation type="submission" date="2019-06" db="EMBL/GenBank/DDBJ databases">
        <title>Genome sequencing of plant associated microbes to promote plant fitness in Sorghum bicolor and Oryza sativa.</title>
        <authorList>
            <person name="Coleman-Derr D."/>
        </authorList>
    </citation>
    <scope>NUCLEOTIDE SEQUENCE [LARGE SCALE GENOMIC DNA]</scope>
    <source>
        <strain evidence="3 4">KV-663</strain>
    </source>
</reference>
<evidence type="ECO:0000313" key="3">
    <source>
        <dbReference type="EMBL" id="TQM55091.1"/>
    </source>
</evidence>
<dbReference type="Proteomes" id="UP000316747">
    <property type="component" value="Unassembled WGS sequence"/>
</dbReference>
<evidence type="ECO:0000313" key="4">
    <source>
        <dbReference type="Proteomes" id="UP000316747"/>
    </source>
</evidence>
<proteinExistence type="predicted"/>
<evidence type="ECO:0000256" key="2">
    <source>
        <dbReference type="SAM" id="Phobius"/>
    </source>
</evidence>
<dbReference type="EMBL" id="VFPM01000005">
    <property type="protein sequence ID" value="TQM55091.1"/>
    <property type="molecule type" value="Genomic_DNA"/>
</dbReference>
<organism evidence="3 4">
    <name type="scientific">Humibacillus xanthopallidus</name>
    <dbReference type="NCBI Taxonomy" id="412689"/>
    <lineage>
        <taxon>Bacteria</taxon>
        <taxon>Bacillati</taxon>
        <taxon>Actinomycetota</taxon>
        <taxon>Actinomycetes</taxon>
        <taxon>Micrococcales</taxon>
        <taxon>Intrasporangiaceae</taxon>
        <taxon>Humibacillus</taxon>
    </lineage>
</organism>
<dbReference type="OrthoDB" id="4871612at2"/>
<protein>
    <submittedName>
        <fullName evidence="3">Uncharacterized protein</fullName>
    </submittedName>
</protein>
<gene>
    <name evidence="3" type="ORF">FBY41_4415</name>
</gene>
<feature type="region of interest" description="Disordered" evidence="1">
    <location>
        <begin position="326"/>
        <end position="375"/>
    </location>
</feature>
<name>A0A543H9S2_9MICO</name>
<keyword evidence="2" id="KW-0472">Membrane</keyword>
<keyword evidence="4" id="KW-1185">Reference proteome</keyword>
<dbReference type="AlphaFoldDB" id="A0A543H9S2"/>
<keyword evidence="2" id="KW-0812">Transmembrane</keyword>
<dbReference type="RefSeq" id="WP_141847197.1">
    <property type="nucleotide sequence ID" value="NZ_VFPM01000005.1"/>
</dbReference>
<feature type="compositionally biased region" description="Polar residues" evidence="1">
    <location>
        <begin position="351"/>
        <end position="360"/>
    </location>
</feature>
<feature type="region of interest" description="Disordered" evidence="1">
    <location>
        <begin position="201"/>
        <end position="227"/>
    </location>
</feature>